<reference evidence="2 3" key="1">
    <citation type="submission" date="2023-02" db="EMBL/GenBank/DDBJ databases">
        <title>LHISI_Scaffold_Assembly.</title>
        <authorList>
            <person name="Stuart O.P."/>
            <person name="Cleave R."/>
            <person name="Magrath M.J.L."/>
            <person name="Mikheyev A.S."/>
        </authorList>
    </citation>
    <scope>NUCLEOTIDE SEQUENCE [LARGE SCALE GENOMIC DNA]</scope>
    <source>
        <strain evidence="2">Daus_M_001</strain>
        <tissue evidence="2">Leg muscle</tissue>
    </source>
</reference>
<keyword evidence="3" id="KW-1185">Reference proteome</keyword>
<sequence>MTNQQGRKSDLKRELPVRIKEANKSLPLHAVLCFPSLLANFLYVPSAKEGLGRASSNAEDGAANANRVKFPAGFSHVRIVPDDAAGRRVFTGISRFRRPFILALLHTRLASLSSALNTPILRVAQISPLHSILQLAQRWRRRWTRTHPHSTAHSQTLRPFVGSCGADYNRRLLRCRRREASLDYSLPTSGDVLSQHHISTTRHRDGEAPLDSPTVTDIIYTVQRHDGNTARLSCRSDEALGVRVSIAHITPSLLDLGRGVPTGPLLWHLCECTSTPPRRARSRKKAPLRQSVHEPQEQFANKRRHQRVELESDNIQPTTWQHGPADGVSSAVAVIAISLRQHKGKAIPAGFIRGSLVSPESSYPYVSSPSLHASPIPRAGWSDKSVSWVGLPAPINASLHSSIMTLHVAEYISGFIFYYLLTAASPACEEM</sequence>
<evidence type="ECO:0000256" key="1">
    <source>
        <dbReference type="SAM" id="MobiDB-lite"/>
    </source>
</evidence>
<dbReference type="EMBL" id="JARBHB010000003">
    <property type="protein sequence ID" value="KAJ8890253.1"/>
    <property type="molecule type" value="Genomic_DNA"/>
</dbReference>
<accession>A0ABQ9I0V1</accession>
<organism evidence="2 3">
    <name type="scientific">Dryococelus australis</name>
    <dbReference type="NCBI Taxonomy" id="614101"/>
    <lineage>
        <taxon>Eukaryota</taxon>
        <taxon>Metazoa</taxon>
        <taxon>Ecdysozoa</taxon>
        <taxon>Arthropoda</taxon>
        <taxon>Hexapoda</taxon>
        <taxon>Insecta</taxon>
        <taxon>Pterygota</taxon>
        <taxon>Neoptera</taxon>
        <taxon>Polyneoptera</taxon>
        <taxon>Phasmatodea</taxon>
        <taxon>Verophasmatodea</taxon>
        <taxon>Anareolatae</taxon>
        <taxon>Phasmatidae</taxon>
        <taxon>Eurycanthinae</taxon>
        <taxon>Dryococelus</taxon>
    </lineage>
</organism>
<evidence type="ECO:0000313" key="3">
    <source>
        <dbReference type="Proteomes" id="UP001159363"/>
    </source>
</evidence>
<comment type="caution">
    <text evidence="2">The sequence shown here is derived from an EMBL/GenBank/DDBJ whole genome shotgun (WGS) entry which is preliminary data.</text>
</comment>
<feature type="region of interest" description="Disordered" evidence="1">
    <location>
        <begin position="278"/>
        <end position="308"/>
    </location>
</feature>
<feature type="compositionally biased region" description="Basic residues" evidence="1">
    <location>
        <begin position="278"/>
        <end position="287"/>
    </location>
</feature>
<dbReference type="Proteomes" id="UP001159363">
    <property type="component" value="Chromosome 3"/>
</dbReference>
<proteinExistence type="predicted"/>
<name>A0ABQ9I0V1_9NEOP</name>
<evidence type="ECO:0000313" key="2">
    <source>
        <dbReference type="EMBL" id="KAJ8890253.1"/>
    </source>
</evidence>
<gene>
    <name evidence="2" type="ORF">PR048_009761</name>
</gene>
<protein>
    <submittedName>
        <fullName evidence="2">Uncharacterized protein</fullName>
    </submittedName>
</protein>